<dbReference type="Proteomes" id="UP000036908">
    <property type="component" value="Unassembled WGS sequence"/>
</dbReference>
<keyword evidence="2" id="KW-1185">Reference proteome</keyword>
<protein>
    <submittedName>
        <fullName evidence="1">Uncharacterized protein</fullName>
    </submittedName>
</protein>
<evidence type="ECO:0000313" key="1">
    <source>
        <dbReference type="EMBL" id="KOF02355.1"/>
    </source>
</evidence>
<evidence type="ECO:0000313" key="2">
    <source>
        <dbReference type="Proteomes" id="UP000036908"/>
    </source>
</evidence>
<dbReference type="AlphaFoldDB" id="A0A0L8AJJ6"/>
<dbReference type="PATRIC" id="fig|1566026.4.peg.924"/>
<accession>A0A0L8AJJ6</accession>
<proteinExistence type="predicted"/>
<comment type="caution">
    <text evidence="1">The sequence shown here is derived from an EMBL/GenBank/DDBJ whole genome shotgun (WGS) entry which is preliminary data.</text>
</comment>
<gene>
    <name evidence="1" type="ORF">OB69_13130</name>
</gene>
<dbReference type="EMBL" id="JSVA01000014">
    <property type="protein sequence ID" value="KOF02355.1"/>
    <property type="molecule type" value="Genomic_DNA"/>
</dbReference>
<name>A0A0L8AJJ6_9BACT</name>
<dbReference type="OrthoDB" id="275225at2"/>
<reference evidence="2" key="1">
    <citation type="submission" date="2014-11" db="EMBL/GenBank/DDBJ databases">
        <title>Genome sequencing of Roseivirga sp. D-25.</title>
        <authorList>
            <person name="Selvaratnam C."/>
            <person name="Thevarajoo S."/>
            <person name="Goh K.M."/>
            <person name="Eee R."/>
            <person name="Chan K.-G."/>
            <person name="Chong C.S."/>
        </authorList>
    </citation>
    <scope>NUCLEOTIDE SEQUENCE [LARGE SCALE GENOMIC DNA]</scope>
    <source>
        <strain evidence="2">D-25</strain>
    </source>
</reference>
<sequence length="113" mass="13243">MDQETAHYIMRYFSSFMTDKESKAWKHWSTSFKMGENPKPVRIKLSLERGWLTEDPEILSLLKDGYDQFELNTAKRILDENGDSVFLNSCPNCGRLTRTPIAKQCRHCGNDWH</sequence>
<organism evidence="1 2">
    <name type="scientific">Roseivirga seohaensis subsp. aquiponti</name>
    <dbReference type="NCBI Taxonomy" id="1566026"/>
    <lineage>
        <taxon>Bacteria</taxon>
        <taxon>Pseudomonadati</taxon>
        <taxon>Bacteroidota</taxon>
        <taxon>Cytophagia</taxon>
        <taxon>Cytophagales</taxon>
        <taxon>Roseivirgaceae</taxon>
        <taxon>Roseivirga</taxon>
    </lineage>
</organism>
<dbReference type="RefSeq" id="WP_053224194.1">
    <property type="nucleotide sequence ID" value="NZ_JSVA01000014.1"/>
</dbReference>